<evidence type="ECO:0000313" key="1">
    <source>
        <dbReference type="EMBL" id="KRY97936.1"/>
    </source>
</evidence>
<evidence type="ECO:0000313" key="2">
    <source>
        <dbReference type="Proteomes" id="UP000055024"/>
    </source>
</evidence>
<dbReference type="EMBL" id="JYDP01001693">
    <property type="protein sequence ID" value="KRY97936.1"/>
    <property type="molecule type" value="Genomic_DNA"/>
</dbReference>
<dbReference type="AlphaFoldDB" id="A0A0V1GID7"/>
<accession>A0A0V1GID7</accession>
<dbReference type="Proteomes" id="UP000055024">
    <property type="component" value="Unassembled WGS sequence"/>
</dbReference>
<proteinExistence type="predicted"/>
<name>A0A0V1GID7_9BILA</name>
<organism evidence="1 2">
    <name type="scientific">Trichinella zimbabwensis</name>
    <dbReference type="NCBI Taxonomy" id="268475"/>
    <lineage>
        <taxon>Eukaryota</taxon>
        <taxon>Metazoa</taxon>
        <taxon>Ecdysozoa</taxon>
        <taxon>Nematoda</taxon>
        <taxon>Enoplea</taxon>
        <taxon>Dorylaimia</taxon>
        <taxon>Trichinellida</taxon>
        <taxon>Trichinellidae</taxon>
        <taxon>Trichinella</taxon>
    </lineage>
</organism>
<protein>
    <submittedName>
        <fullName evidence="1">Uncharacterized protein</fullName>
    </submittedName>
</protein>
<reference evidence="1 2" key="1">
    <citation type="submission" date="2015-01" db="EMBL/GenBank/DDBJ databases">
        <title>Evolution of Trichinella species and genotypes.</title>
        <authorList>
            <person name="Korhonen P.K."/>
            <person name="Edoardo P."/>
            <person name="Giuseppe L.R."/>
            <person name="Gasser R.B."/>
        </authorList>
    </citation>
    <scope>NUCLEOTIDE SEQUENCE [LARGE SCALE GENOMIC DNA]</scope>
    <source>
        <strain evidence="1">ISS1029</strain>
    </source>
</reference>
<sequence>MISKSTSCGYDICCLRQSGLESSCGNSETVRCKAKPTQGDGIVCSSCDEWALTIWLGEH</sequence>
<gene>
    <name evidence="1" type="ORF">T11_220</name>
</gene>
<keyword evidence="2" id="KW-1185">Reference proteome</keyword>
<comment type="caution">
    <text evidence="1">The sequence shown here is derived from an EMBL/GenBank/DDBJ whole genome shotgun (WGS) entry which is preliminary data.</text>
</comment>